<comment type="caution">
    <text evidence="2">The sequence shown here is derived from an EMBL/GenBank/DDBJ whole genome shotgun (WGS) entry which is preliminary data.</text>
</comment>
<evidence type="ECO:0000313" key="2">
    <source>
        <dbReference type="EMBL" id="KKZ65842.1"/>
    </source>
</evidence>
<dbReference type="EMBL" id="LCZI01000569">
    <property type="protein sequence ID" value="KKZ65842.1"/>
    <property type="molecule type" value="Genomic_DNA"/>
</dbReference>
<gene>
    <name evidence="2" type="ORF">EMCG_01227</name>
</gene>
<dbReference type="Proteomes" id="UP000034164">
    <property type="component" value="Unassembled WGS sequence"/>
</dbReference>
<dbReference type="VEuPathDB" id="FungiDB:EMCG_01227"/>
<dbReference type="OrthoDB" id="2103397at2759"/>
<sequence>MAPPAKKQKLYPTHHYLDITSITNRHTDLAAELQSMLSETNIQISPSVAALLASVQKSISGAGGDVVLLDHQASKLDLQEAKDITGIDFKLVHPGYRWALKELGLPTEPLSDWADVAIKKLLLSEYAERFQPESLARTIFDILLCDRLEKLDDAASRKRLRIVPEAIIEFSTGTGSIRKKISGRCDWALGYMDDKSKLQEMLVVVEAKSPGNLGTALPQLLTYLASVQAARVASNKTNKVVFGLATDSTQFQFAVLRESKKVFLSKNLDWWTEKTAAVAFLDHILQDAIESSPHTTPIRFDNKRIGKSDESLSSKYDFGDHDDRDPNKGDDGDDVWKVIEIGEESVIELCE</sequence>
<feature type="region of interest" description="Disordered" evidence="1">
    <location>
        <begin position="311"/>
        <end position="335"/>
    </location>
</feature>
<accession>A0A0G2I5E2</accession>
<organism evidence="2 3">
    <name type="scientific">[Emmonsia] crescens</name>
    <dbReference type="NCBI Taxonomy" id="73230"/>
    <lineage>
        <taxon>Eukaryota</taxon>
        <taxon>Fungi</taxon>
        <taxon>Dikarya</taxon>
        <taxon>Ascomycota</taxon>
        <taxon>Pezizomycotina</taxon>
        <taxon>Eurotiomycetes</taxon>
        <taxon>Eurotiomycetidae</taxon>
        <taxon>Onygenales</taxon>
        <taxon>Ajellomycetaceae</taxon>
        <taxon>Emergomyces</taxon>
    </lineage>
</organism>
<reference evidence="3" key="1">
    <citation type="journal article" date="2015" name="PLoS Genet.">
        <title>The dynamic genome and transcriptome of the human fungal pathogen Blastomyces and close relative Emmonsia.</title>
        <authorList>
            <person name="Munoz J.F."/>
            <person name="Gauthier G.M."/>
            <person name="Desjardins C.A."/>
            <person name="Gallo J.E."/>
            <person name="Holder J."/>
            <person name="Sullivan T.D."/>
            <person name="Marty A.J."/>
            <person name="Carmen J.C."/>
            <person name="Chen Z."/>
            <person name="Ding L."/>
            <person name="Gujja S."/>
            <person name="Magrini V."/>
            <person name="Misas E."/>
            <person name="Mitreva M."/>
            <person name="Priest M."/>
            <person name="Saif S."/>
            <person name="Whiston E.A."/>
            <person name="Young S."/>
            <person name="Zeng Q."/>
            <person name="Goldman W.E."/>
            <person name="Mardis E.R."/>
            <person name="Taylor J.W."/>
            <person name="McEwen J.G."/>
            <person name="Clay O.K."/>
            <person name="Klein B.S."/>
            <person name="Cuomo C.A."/>
        </authorList>
    </citation>
    <scope>NUCLEOTIDE SEQUENCE [LARGE SCALE GENOMIC DNA]</scope>
    <source>
        <strain evidence="3">UAMH 3008</strain>
    </source>
</reference>
<evidence type="ECO:0000313" key="3">
    <source>
        <dbReference type="Proteomes" id="UP000034164"/>
    </source>
</evidence>
<dbReference type="AlphaFoldDB" id="A0A0G2I5E2"/>
<protein>
    <submittedName>
        <fullName evidence="2">Uncharacterized protein</fullName>
    </submittedName>
</protein>
<name>A0A0G2I5E2_9EURO</name>
<proteinExistence type="predicted"/>
<evidence type="ECO:0000256" key="1">
    <source>
        <dbReference type="SAM" id="MobiDB-lite"/>
    </source>
</evidence>